<name>A0A423DQZ6_9PSED</name>
<evidence type="ECO:0000313" key="2">
    <source>
        <dbReference type="Proteomes" id="UP000285286"/>
    </source>
</evidence>
<evidence type="ECO:0000313" key="1">
    <source>
        <dbReference type="EMBL" id="ROL73984.1"/>
    </source>
</evidence>
<keyword evidence="2" id="KW-1185">Reference proteome</keyword>
<dbReference type="PANTHER" id="PTHR35564:SF3">
    <property type="entry name" value="TYPE VI SECRETION SYSTEM BASEPLATE SUBUNIT TSSG"/>
    <property type="match status" value="1"/>
</dbReference>
<dbReference type="AlphaFoldDB" id="A0A423DQZ6"/>
<reference evidence="1 2" key="1">
    <citation type="submission" date="2016-10" db="EMBL/GenBank/DDBJ databases">
        <title>Comparative genome analysis of multiple Pseudomonas spp. focuses on biocontrol and plant growth promoting traits.</title>
        <authorList>
            <person name="Tao X.-Y."/>
            <person name="Taylor C.G."/>
        </authorList>
    </citation>
    <scope>NUCLEOTIDE SEQUENCE [LARGE SCALE GENOMIC DNA]</scope>
    <source>
        <strain evidence="1 2">15D11</strain>
    </source>
</reference>
<protein>
    <submittedName>
        <fullName evidence="1">Type VI secretion protein</fullName>
    </submittedName>
</protein>
<comment type="caution">
    <text evidence="1">The sequence shown here is derived from an EMBL/GenBank/DDBJ whole genome shotgun (WGS) entry which is preliminary data.</text>
</comment>
<proteinExistence type="predicted"/>
<dbReference type="NCBIfam" id="TIGR03347">
    <property type="entry name" value="VI_chp_1"/>
    <property type="match status" value="1"/>
</dbReference>
<dbReference type="EMBL" id="MOAM01000021">
    <property type="protein sequence ID" value="ROL73984.1"/>
    <property type="molecule type" value="Genomic_DNA"/>
</dbReference>
<gene>
    <name evidence="1" type="ORF">BHU25_13225</name>
</gene>
<organism evidence="1 2">
    <name type="scientific">Pseudomonas vranovensis</name>
    <dbReference type="NCBI Taxonomy" id="321661"/>
    <lineage>
        <taxon>Bacteria</taxon>
        <taxon>Pseudomonadati</taxon>
        <taxon>Pseudomonadota</taxon>
        <taxon>Gammaproteobacteria</taxon>
        <taxon>Pseudomonadales</taxon>
        <taxon>Pseudomonadaceae</taxon>
        <taxon>Pseudomonas</taxon>
    </lineage>
</organism>
<dbReference type="PANTHER" id="PTHR35564">
    <property type="match status" value="1"/>
</dbReference>
<dbReference type="Proteomes" id="UP000285286">
    <property type="component" value="Unassembled WGS sequence"/>
</dbReference>
<sequence length="341" mass="38859">MATVDRQATPDLAQALLADARIYSFHRLLEHLHALHGDDLEALPAAPATRRRIRLQSQASLGFPASDVTQAGVLADDGSGNQRYRVQTSFFGLQGSDSPLPAYYLDRLAYEQAQERGIRPAFLDFFNHRLLTLLHQSWRKYRYYIRFQPGARDRFSRYVFSLIGLNDNDLRGATPLPWGRLLSFAGLIASRSRPPSMVSGIVEHCFDVQGVYLREFERRTVPVPPRQRLVLGERNGQLGNSFVVGERTRTRASKFTLVIPNLSQARFRQFLPSGTQFARLRQLLEFLLRDVTAYDLELRLCAEDVPPFNLQRQGGTHLGWTSFIESQQQRHPAVVRIRGRA</sequence>
<dbReference type="RefSeq" id="WP_123566179.1">
    <property type="nucleotide sequence ID" value="NZ_MOAM01000021.1"/>
</dbReference>
<dbReference type="Pfam" id="PF06996">
    <property type="entry name" value="T6SS_TssG"/>
    <property type="match status" value="1"/>
</dbReference>
<accession>A0A423DQZ6</accession>
<dbReference type="InterPro" id="IPR010732">
    <property type="entry name" value="T6SS_TssG-like"/>
</dbReference>